<comment type="caution">
    <text evidence="5">The sequence shown here is derived from an EMBL/GenBank/DDBJ whole genome shotgun (WGS) entry which is preliminary data.</text>
</comment>
<dbReference type="Proteomes" id="UP001181622">
    <property type="component" value="Unassembled WGS sequence"/>
</dbReference>
<evidence type="ECO:0000256" key="1">
    <source>
        <dbReference type="ARBA" id="ARBA00023015"/>
    </source>
</evidence>
<dbReference type="InterPro" id="IPR000835">
    <property type="entry name" value="HTH_MarR-typ"/>
</dbReference>
<name>A0ABU1DKY4_9HYPH</name>
<reference evidence="5" key="1">
    <citation type="submission" date="2020-10" db="EMBL/GenBank/DDBJ databases">
        <authorList>
            <person name="Abbas A."/>
            <person name="Razzaq R."/>
            <person name="Waqas M."/>
            <person name="Abbas N."/>
            <person name="Nielsen T.K."/>
            <person name="Hansen L.H."/>
            <person name="Hussain S."/>
            <person name="Shahid M."/>
        </authorList>
    </citation>
    <scope>NUCLEOTIDE SEQUENCE</scope>
    <source>
        <strain evidence="5">S14</strain>
    </source>
</reference>
<evidence type="ECO:0000259" key="4">
    <source>
        <dbReference type="PROSITE" id="PS50995"/>
    </source>
</evidence>
<dbReference type="PANTHER" id="PTHR33164">
    <property type="entry name" value="TRANSCRIPTIONAL REGULATOR, MARR FAMILY"/>
    <property type="match status" value="1"/>
</dbReference>
<dbReference type="PROSITE" id="PS01117">
    <property type="entry name" value="HTH_MARR_1"/>
    <property type="match status" value="1"/>
</dbReference>
<dbReference type="Pfam" id="PF12802">
    <property type="entry name" value="MarR_2"/>
    <property type="match status" value="1"/>
</dbReference>
<dbReference type="EMBL" id="JADBEO010000076">
    <property type="protein sequence ID" value="MDR4308812.1"/>
    <property type="molecule type" value="Genomic_DNA"/>
</dbReference>
<dbReference type="SUPFAM" id="SSF46785">
    <property type="entry name" value="Winged helix' DNA-binding domain"/>
    <property type="match status" value="1"/>
</dbReference>
<keyword evidence="3" id="KW-0804">Transcription</keyword>
<organism evidence="5 6">
    <name type="scientific">Chelatococcus sambhunathii</name>
    <dbReference type="NCBI Taxonomy" id="363953"/>
    <lineage>
        <taxon>Bacteria</taxon>
        <taxon>Pseudomonadati</taxon>
        <taxon>Pseudomonadota</taxon>
        <taxon>Alphaproteobacteria</taxon>
        <taxon>Hyphomicrobiales</taxon>
        <taxon>Chelatococcaceae</taxon>
        <taxon>Chelatococcus</taxon>
    </lineage>
</organism>
<feature type="domain" description="HTH marR-type" evidence="4">
    <location>
        <begin position="10"/>
        <end position="143"/>
    </location>
</feature>
<protein>
    <submittedName>
        <fullName evidence="5">MarR family transcriptional regulator</fullName>
    </submittedName>
</protein>
<evidence type="ECO:0000313" key="5">
    <source>
        <dbReference type="EMBL" id="MDR4308812.1"/>
    </source>
</evidence>
<keyword evidence="1" id="KW-0805">Transcription regulation</keyword>
<keyword evidence="6" id="KW-1185">Reference proteome</keyword>
<dbReference type="SMART" id="SM00347">
    <property type="entry name" value="HTH_MARR"/>
    <property type="match status" value="1"/>
</dbReference>
<keyword evidence="2" id="KW-0238">DNA-binding</keyword>
<evidence type="ECO:0000256" key="2">
    <source>
        <dbReference type="ARBA" id="ARBA00023125"/>
    </source>
</evidence>
<dbReference type="PRINTS" id="PR00598">
    <property type="entry name" value="HTHMARR"/>
</dbReference>
<dbReference type="InterPro" id="IPR023187">
    <property type="entry name" value="Tscrpt_reg_MarR-type_CS"/>
</dbReference>
<evidence type="ECO:0000313" key="6">
    <source>
        <dbReference type="Proteomes" id="UP001181622"/>
    </source>
</evidence>
<gene>
    <name evidence="5" type="ORF">IHQ68_19500</name>
</gene>
<dbReference type="PROSITE" id="PS50995">
    <property type="entry name" value="HTH_MARR_2"/>
    <property type="match status" value="1"/>
</dbReference>
<evidence type="ECO:0000256" key="3">
    <source>
        <dbReference type="ARBA" id="ARBA00023163"/>
    </source>
</evidence>
<sequence>MKASGAFDPAAEFGFQLAVAGRRWRKTLDDALSGFGLTDASWRPLIHLGRLGDGARQNDLARSLGIEGPSLVRLVDRLEAAGLLKRREDPSDRRAKTLHLTADGSRLVRRLQSVVADACAAMVEGVPDEDLETCARVFARVLERAEAMEQA</sequence>
<dbReference type="Gene3D" id="1.10.10.10">
    <property type="entry name" value="Winged helix-like DNA-binding domain superfamily/Winged helix DNA-binding domain"/>
    <property type="match status" value="1"/>
</dbReference>
<dbReference type="InterPro" id="IPR036388">
    <property type="entry name" value="WH-like_DNA-bd_sf"/>
</dbReference>
<dbReference type="PANTHER" id="PTHR33164:SF64">
    <property type="entry name" value="TRANSCRIPTIONAL REGULATOR SLYA"/>
    <property type="match status" value="1"/>
</dbReference>
<dbReference type="InterPro" id="IPR036390">
    <property type="entry name" value="WH_DNA-bd_sf"/>
</dbReference>
<proteinExistence type="predicted"/>
<dbReference type="InterPro" id="IPR039422">
    <property type="entry name" value="MarR/SlyA-like"/>
</dbReference>
<accession>A0ABU1DKY4</accession>